<evidence type="ECO:0000313" key="1">
    <source>
        <dbReference type="EMBL" id="QEE23121.1"/>
    </source>
</evidence>
<accession>A0A5B9DX21</accession>
<dbReference type="Proteomes" id="UP000321807">
    <property type="component" value="Chromosome"/>
</dbReference>
<evidence type="ECO:0000313" key="2">
    <source>
        <dbReference type="Proteomes" id="UP000321807"/>
    </source>
</evidence>
<name>A0A5B9DX21_9GAMM</name>
<sequence>MRPALQRLLMAYRPLYMNGLLRDGQFHLPKVVDPSALVPAPKRAPVSRRNLLVTLASVLHLNSRHRSQS</sequence>
<dbReference type="KEGG" id="rgl:CS053_00380"/>
<dbReference type="RefSeq" id="WP_147625916.1">
    <property type="nucleotide sequence ID" value="NZ_CP042807.1"/>
</dbReference>
<dbReference type="AlphaFoldDB" id="A0A5B9DX21"/>
<gene>
    <name evidence="1" type="ORF">CS053_00380</name>
</gene>
<organism evidence="1 2">
    <name type="scientific">Rhodanobacter glycinis</name>
    <dbReference type="NCBI Taxonomy" id="582702"/>
    <lineage>
        <taxon>Bacteria</taxon>
        <taxon>Pseudomonadati</taxon>
        <taxon>Pseudomonadota</taxon>
        <taxon>Gammaproteobacteria</taxon>
        <taxon>Lysobacterales</taxon>
        <taxon>Rhodanobacteraceae</taxon>
        <taxon>Rhodanobacter</taxon>
    </lineage>
</organism>
<dbReference type="EMBL" id="CP042807">
    <property type="protein sequence ID" value="QEE23121.1"/>
    <property type="molecule type" value="Genomic_DNA"/>
</dbReference>
<reference evidence="1 2" key="1">
    <citation type="submission" date="2019-08" db="EMBL/GenBank/DDBJ databases">
        <title>Complete genome sequence of Rhodanobacter glycinis strain T01E-68 isolated from tomato root.</title>
        <authorList>
            <person name="Weon H.-Y."/>
            <person name="Lee S.A."/>
        </authorList>
    </citation>
    <scope>NUCLEOTIDE SEQUENCE [LARGE SCALE GENOMIC DNA]</scope>
    <source>
        <strain evidence="1 2">T01E-68</strain>
    </source>
</reference>
<proteinExistence type="predicted"/>
<protein>
    <submittedName>
        <fullName evidence="1">Uncharacterized protein</fullName>
    </submittedName>
</protein>